<dbReference type="EMBL" id="CAJVPT010006459">
    <property type="protein sequence ID" value="CAG8531152.1"/>
    <property type="molecule type" value="Genomic_DNA"/>
</dbReference>
<keyword evidence="2" id="KW-1185">Reference proteome</keyword>
<evidence type="ECO:0000313" key="1">
    <source>
        <dbReference type="EMBL" id="CAG8531152.1"/>
    </source>
</evidence>
<comment type="caution">
    <text evidence="1">The sequence shown here is derived from an EMBL/GenBank/DDBJ whole genome shotgun (WGS) entry which is preliminary data.</text>
</comment>
<protein>
    <submittedName>
        <fullName evidence="1">11827_t:CDS:1</fullName>
    </submittedName>
</protein>
<dbReference type="Proteomes" id="UP000789525">
    <property type="component" value="Unassembled WGS sequence"/>
</dbReference>
<accession>A0ACA9LHF1</accession>
<evidence type="ECO:0000313" key="2">
    <source>
        <dbReference type="Proteomes" id="UP000789525"/>
    </source>
</evidence>
<reference evidence="1" key="1">
    <citation type="submission" date="2021-06" db="EMBL/GenBank/DDBJ databases">
        <authorList>
            <person name="Kallberg Y."/>
            <person name="Tangrot J."/>
            <person name="Rosling A."/>
        </authorList>
    </citation>
    <scope>NUCLEOTIDE SEQUENCE</scope>
    <source>
        <strain evidence="1">CL356</strain>
    </source>
</reference>
<gene>
    <name evidence="1" type="ORF">ACOLOM_LOCUS4079</name>
</gene>
<organism evidence="1 2">
    <name type="scientific">Acaulospora colombiana</name>
    <dbReference type="NCBI Taxonomy" id="27376"/>
    <lineage>
        <taxon>Eukaryota</taxon>
        <taxon>Fungi</taxon>
        <taxon>Fungi incertae sedis</taxon>
        <taxon>Mucoromycota</taxon>
        <taxon>Glomeromycotina</taxon>
        <taxon>Glomeromycetes</taxon>
        <taxon>Diversisporales</taxon>
        <taxon>Acaulosporaceae</taxon>
        <taxon>Acaulospora</taxon>
    </lineage>
</organism>
<name>A0ACA9LHF1_9GLOM</name>
<proteinExistence type="predicted"/>
<sequence length="302" mass="33423">MTLPIPTNMSQQPMSEIKQSKVKRLSWKVGSKIPKFIRTPSSQTKRSESFGSGVDTVNDRENLSNLLSSSPSDLTSPKYNANKNVDSNTNRVKSKEYATLGANNNSGKVDVRDIPGIYAPSESFKIENNYSAPSLILNLEKLSTTTTKTQKKNIKASPSKTLPRNFWRLIGKKNKPPELVTTPLSPSPTNQFSYTSPFGVPEKVPKKRRGNRPISGNFSLAKQTLVNLMLRKGRNQSPEDSSTTTEGDPVTTYESFPDPDREDFINVNSWDLPDSLSATEDAAGVLQMIEYDGIYINGVKVN</sequence>